<dbReference type="EMBL" id="CP114280">
    <property type="protein sequence ID" value="WFN56074.1"/>
    <property type="molecule type" value="Genomic_DNA"/>
</dbReference>
<evidence type="ECO:0000313" key="1">
    <source>
        <dbReference type="EMBL" id="WFN56074.1"/>
    </source>
</evidence>
<dbReference type="RefSeq" id="WP_125259512.1">
    <property type="nucleotide sequence ID" value="NZ_CP114280.1"/>
</dbReference>
<name>A0ABY8G7X8_9GAMM</name>
<sequence length="70" mass="7995">MLTRNLEVLTSYFNDLLESAPQHRENVSAILAQIEIMKGRPDFSLEPSILLARKETDECSICKKQVLCDE</sequence>
<reference evidence="1 2" key="1">
    <citation type="submission" date="2022-12" db="EMBL/GenBank/DDBJ databases">
        <title>Complete genome sequencing of Dickeya lacustris type strain LMG30899.</title>
        <authorList>
            <person name="Dobhal S."/>
            <person name="Arizala D."/>
            <person name="Arif M."/>
        </authorList>
    </citation>
    <scope>NUCLEOTIDE SEQUENCE [LARGE SCALE GENOMIC DNA]</scope>
    <source>
        <strain evidence="1 2">LMG30899</strain>
    </source>
</reference>
<evidence type="ECO:0000313" key="2">
    <source>
        <dbReference type="Proteomes" id="UP001219630"/>
    </source>
</evidence>
<accession>A0ABY8G7X8</accession>
<protein>
    <submittedName>
        <fullName evidence="1">Uncharacterized protein</fullName>
    </submittedName>
</protein>
<organism evidence="1 2">
    <name type="scientific">Dickeya lacustris</name>
    <dbReference type="NCBI Taxonomy" id="2259638"/>
    <lineage>
        <taxon>Bacteria</taxon>
        <taxon>Pseudomonadati</taxon>
        <taxon>Pseudomonadota</taxon>
        <taxon>Gammaproteobacteria</taxon>
        <taxon>Enterobacterales</taxon>
        <taxon>Pectobacteriaceae</taxon>
        <taxon>Dickeya</taxon>
    </lineage>
</organism>
<gene>
    <name evidence="1" type="ORF">O1Q98_01725</name>
</gene>
<proteinExistence type="predicted"/>
<keyword evidence="2" id="KW-1185">Reference proteome</keyword>
<dbReference type="Proteomes" id="UP001219630">
    <property type="component" value="Chromosome"/>
</dbReference>